<keyword evidence="1" id="KW-0479">Metal-binding</keyword>
<feature type="region of interest" description="Disordered" evidence="2">
    <location>
        <begin position="192"/>
        <end position="213"/>
    </location>
</feature>
<dbReference type="PROSITE" id="PS00028">
    <property type="entry name" value="ZINC_FINGER_C2H2_1"/>
    <property type="match status" value="1"/>
</dbReference>
<evidence type="ECO:0000256" key="2">
    <source>
        <dbReference type="SAM" id="MobiDB-lite"/>
    </source>
</evidence>
<reference evidence="6" key="1">
    <citation type="submission" date="2016-06" db="UniProtKB">
        <authorList>
            <consortium name="WormBaseParasite"/>
        </authorList>
    </citation>
    <scope>IDENTIFICATION</scope>
</reference>
<name>A0A183SKG5_SCHSO</name>
<dbReference type="Proteomes" id="UP000275846">
    <property type="component" value="Unassembled WGS sequence"/>
</dbReference>
<keyword evidence="1" id="KW-0863">Zinc-finger</keyword>
<dbReference type="Gene3D" id="3.30.160.60">
    <property type="entry name" value="Classic Zinc Finger"/>
    <property type="match status" value="1"/>
</dbReference>
<protein>
    <submittedName>
        <fullName evidence="6">C2H2-type domain-containing protein</fullName>
    </submittedName>
</protein>
<keyword evidence="1" id="KW-0862">Zinc</keyword>
<dbReference type="SMART" id="SM00355">
    <property type="entry name" value="ZnF_C2H2"/>
    <property type="match status" value="1"/>
</dbReference>
<feature type="domain" description="C2H2-type" evidence="3">
    <location>
        <begin position="168"/>
        <end position="195"/>
    </location>
</feature>
<keyword evidence="5" id="KW-1185">Reference proteome</keyword>
<reference evidence="4 5" key="2">
    <citation type="submission" date="2018-11" db="EMBL/GenBank/DDBJ databases">
        <authorList>
            <consortium name="Pathogen Informatics"/>
        </authorList>
    </citation>
    <scope>NUCLEOTIDE SEQUENCE [LARGE SCALE GENOMIC DNA]</scope>
    <source>
        <strain evidence="4 5">NST_G2</strain>
    </source>
</reference>
<accession>A0A183SKG5</accession>
<evidence type="ECO:0000313" key="5">
    <source>
        <dbReference type="Proteomes" id="UP000275846"/>
    </source>
</evidence>
<dbReference type="SUPFAM" id="SSF57667">
    <property type="entry name" value="beta-beta-alpha zinc fingers"/>
    <property type="match status" value="1"/>
</dbReference>
<dbReference type="EMBL" id="UYSU01032970">
    <property type="protein sequence ID" value="VDL91098.1"/>
    <property type="molecule type" value="Genomic_DNA"/>
</dbReference>
<dbReference type="PROSITE" id="PS50157">
    <property type="entry name" value="ZINC_FINGER_C2H2_2"/>
    <property type="match status" value="1"/>
</dbReference>
<evidence type="ECO:0000313" key="6">
    <source>
        <dbReference type="WBParaSite" id="SSLN_0000486801-mRNA-1"/>
    </source>
</evidence>
<dbReference type="OrthoDB" id="410404at2759"/>
<dbReference type="InterPro" id="IPR013087">
    <property type="entry name" value="Znf_C2H2_type"/>
</dbReference>
<dbReference type="InterPro" id="IPR036236">
    <property type="entry name" value="Znf_C2H2_sf"/>
</dbReference>
<evidence type="ECO:0000256" key="1">
    <source>
        <dbReference type="PROSITE-ProRule" id="PRU00042"/>
    </source>
</evidence>
<sequence length="231" mass="25468">MGSRRQGGQVRRYKDTLKTSLKQLQINTESWEDLARKRSAWRRTVKAGAAIYEANRINAAKTKRAARKSPAPRTNIVNAQAFLTCPRSHRTFRARIGLVGHLRTQCINNPTIQNSTSTSVNSPSDSLTFTPGIYFISPTIIETTSQCSARVTTTDTTANTISDGDSLLNCPHCDRTFTSRIGLVGHLRIHRTETGEPVPGAPTQQRSPPRLPSLCSCIHSSHGPFRSHAHP</sequence>
<evidence type="ECO:0000313" key="4">
    <source>
        <dbReference type="EMBL" id="VDL91098.1"/>
    </source>
</evidence>
<proteinExistence type="predicted"/>
<organism evidence="6">
    <name type="scientific">Schistocephalus solidus</name>
    <name type="common">Tapeworm</name>
    <dbReference type="NCBI Taxonomy" id="70667"/>
    <lineage>
        <taxon>Eukaryota</taxon>
        <taxon>Metazoa</taxon>
        <taxon>Spiralia</taxon>
        <taxon>Lophotrochozoa</taxon>
        <taxon>Platyhelminthes</taxon>
        <taxon>Cestoda</taxon>
        <taxon>Eucestoda</taxon>
        <taxon>Diphyllobothriidea</taxon>
        <taxon>Diphyllobothriidae</taxon>
        <taxon>Schistocephalus</taxon>
    </lineage>
</organism>
<evidence type="ECO:0000259" key="3">
    <source>
        <dbReference type="PROSITE" id="PS50157"/>
    </source>
</evidence>
<dbReference type="GO" id="GO:0008270">
    <property type="term" value="F:zinc ion binding"/>
    <property type="evidence" value="ECO:0007669"/>
    <property type="project" value="UniProtKB-KW"/>
</dbReference>
<dbReference type="WBParaSite" id="SSLN_0000486801-mRNA-1">
    <property type="protein sequence ID" value="SSLN_0000486801-mRNA-1"/>
    <property type="gene ID" value="SSLN_0000486801"/>
</dbReference>
<gene>
    <name evidence="4" type="ORF">SSLN_LOCUS4713</name>
</gene>
<dbReference type="AlphaFoldDB" id="A0A183SKG5"/>